<keyword evidence="7" id="KW-0333">Golgi apparatus</keyword>
<evidence type="ECO:0000313" key="10">
    <source>
        <dbReference type="Proteomes" id="UP000018936"/>
    </source>
</evidence>
<sequence>AIGLLYFIRRGKQCLDFTATVHFFHLLGCWIYNGYFPTALTWWLTCPICQSDHTQVLDKIHKRLGKRTDFEKRAALHLKTKSNFL</sequence>
<feature type="non-terminal residue" evidence="9">
    <location>
        <position position="85"/>
    </location>
</feature>
<feature type="non-terminal residue" evidence="9">
    <location>
        <position position="1"/>
    </location>
</feature>
<evidence type="ECO:0000256" key="2">
    <source>
        <dbReference type="ARBA" id="ARBA00008160"/>
    </source>
</evidence>
<keyword evidence="4" id="KW-0812">Transmembrane</keyword>
<gene>
    <name evidence="9" type="primary">SYS1</name>
    <name evidence="9" type="ORF">L345_01881</name>
</gene>
<dbReference type="PANTHER" id="PTHR12952">
    <property type="entry name" value="SYS1"/>
    <property type="match status" value="1"/>
</dbReference>
<organism evidence="9 10">
    <name type="scientific">Ophiophagus hannah</name>
    <name type="common">King cobra</name>
    <name type="synonym">Naja hannah</name>
    <dbReference type="NCBI Taxonomy" id="8665"/>
    <lineage>
        <taxon>Eukaryota</taxon>
        <taxon>Metazoa</taxon>
        <taxon>Chordata</taxon>
        <taxon>Craniata</taxon>
        <taxon>Vertebrata</taxon>
        <taxon>Euteleostomi</taxon>
        <taxon>Lepidosauria</taxon>
        <taxon>Squamata</taxon>
        <taxon>Bifurcata</taxon>
        <taxon>Unidentata</taxon>
        <taxon>Episquamata</taxon>
        <taxon>Toxicofera</taxon>
        <taxon>Serpentes</taxon>
        <taxon>Colubroidea</taxon>
        <taxon>Elapidae</taxon>
        <taxon>Elapinae</taxon>
        <taxon>Ophiophagus</taxon>
    </lineage>
</organism>
<name>V8PE97_OPHHA</name>
<keyword evidence="5" id="KW-0653">Protein transport</keyword>
<evidence type="ECO:0000256" key="5">
    <source>
        <dbReference type="ARBA" id="ARBA00022927"/>
    </source>
</evidence>
<dbReference type="Proteomes" id="UP000018936">
    <property type="component" value="Unassembled WGS sequence"/>
</dbReference>
<accession>V8PE97</accession>
<comment type="caution">
    <text evidence="9">The sequence shown here is derived from an EMBL/GenBank/DDBJ whole genome shotgun (WGS) entry which is preliminary data.</text>
</comment>
<dbReference type="OrthoDB" id="542931at2759"/>
<evidence type="ECO:0000256" key="3">
    <source>
        <dbReference type="ARBA" id="ARBA00022448"/>
    </source>
</evidence>
<dbReference type="GO" id="GO:0000139">
    <property type="term" value="C:Golgi membrane"/>
    <property type="evidence" value="ECO:0007669"/>
    <property type="project" value="UniProtKB-SubCell"/>
</dbReference>
<evidence type="ECO:0000256" key="7">
    <source>
        <dbReference type="ARBA" id="ARBA00023034"/>
    </source>
</evidence>
<dbReference type="PANTHER" id="PTHR12952:SF0">
    <property type="entry name" value="PROTEIN SYS1 HOMOLOG"/>
    <property type="match status" value="1"/>
</dbReference>
<evidence type="ECO:0000313" key="9">
    <source>
        <dbReference type="EMBL" id="ETE72281.1"/>
    </source>
</evidence>
<evidence type="ECO:0000256" key="6">
    <source>
        <dbReference type="ARBA" id="ARBA00022989"/>
    </source>
</evidence>
<dbReference type="GO" id="GO:0006895">
    <property type="term" value="P:Golgi to endosome transport"/>
    <property type="evidence" value="ECO:0007669"/>
    <property type="project" value="TreeGrafter"/>
</dbReference>
<dbReference type="Pfam" id="PF09801">
    <property type="entry name" value="SYS1"/>
    <property type="match status" value="1"/>
</dbReference>
<protein>
    <submittedName>
        <fullName evidence="9">Protein SYS1-like protein</fullName>
    </submittedName>
</protein>
<evidence type="ECO:0000256" key="4">
    <source>
        <dbReference type="ARBA" id="ARBA00022692"/>
    </source>
</evidence>
<keyword evidence="10" id="KW-1185">Reference proteome</keyword>
<dbReference type="AlphaFoldDB" id="V8PE97"/>
<keyword evidence="6" id="KW-1133">Transmembrane helix</keyword>
<proteinExistence type="inferred from homology"/>
<keyword evidence="8" id="KW-0472">Membrane</keyword>
<dbReference type="GO" id="GO:0005829">
    <property type="term" value="C:cytosol"/>
    <property type="evidence" value="ECO:0007669"/>
    <property type="project" value="GOC"/>
</dbReference>
<evidence type="ECO:0000256" key="8">
    <source>
        <dbReference type="ARBA" id="ARBA00023136"/>
    </source>
</evidence>
<reference evidence="9 10" key="1">
    <citation type="journal article" date="2013" name="Proc. Natl. Acad. Sci. U.S.A.">
        <title>The king cobra genome reveals dynamic gene evolution and adaptation in the snake venom system.</title>
        <authorList>
            <person name="Vonk F.J."/>
            <person name="Casewell N.R."/>
            <person name="Henkel C.V."/>
            <person name="Heimberg A.M."/>
            <person name="Jansen H.J."/>
            <person name="McCleary R.J."/>
            <person name="Kerkkamp H.M."/>
            <person name="Vos R.A."/>
            <person name="Guerreiro I."/>
            <person name="Calvete J.J."/>
            <person name="Wuster W."/>
            <person name="Woods A.E."/>
            <person name="Logan J.M."/>
            <person name="Harrison R.A."/>
            <person name="Castoe T.A."/>
            <person name="de Koning A.P."/>
            <person name="Pollock D.D."/>
            <person name="Yandell M."/>
            <person name="Calderon D."/>
            <person name="Renjifo C."/>
            <person name="Currier R.B."/>
            <person name="Salgado D."/>
            <person name="Pla D."/>
            <person name="Sanz L."/>
            <person name="Hyder A.S."/>
            <person name="Ribeiro J.M."/>
            <person name="Arntzen J.W."/>
            <person name="van den Thillart G.E."/>
            <person name="Boetzer M."/>
            <person name="Pirovano W."/>
            <person name="Dirks R.P."/>
            <person name="Spaink H.P."/>
            <person name="Duboule D."/>
            <person name="McGlinn E."/>
            <person name="Kini R.M."/>
            <person name="Richardson M.K."/>
        </authorList>
    </citation>
    <scope>NUCLEOTIDE SEQUENCE</scope>
    <source>
        <tissue evidence="9">Blood</tissue>
    </source>
</reference>
<comment type="similarity">
    <text evidence="2">Belongs to the SYS1 family.</text>
</comment>
<dbReference type="EMBL" id="AZIM01000244">
    <property type="protein sequence ID" value="ETE72281.1"/>
    <property type="molecule type" value="Genomic_DNA"/>
</dbReference>
<dbReference type="GO" id="GO:0034067">
    <property type="term" value="P:protein localization to Golgi apparatus"/>
    <property type="evidence" value="ECO:0007669"/>
    <property type="project" value="TreeGrafter"/>
</dbReference>
<keyword evidence="3" id="KW-0813">Transport</keyword>
<comment type="subcellular location">
    <subcellularLocation>
        <location evidence="1">Golgi apparatus membrane</location>
        <topology evidence="1">Multi-pass membrane protein</topology>
    </subcellularLocation>
</comment>
<evidence type="ECO:0000256" key="1">
    <source>
        <dbReference type="ARBA" id="ARBA00004653"/>
    </source>
</evidence>
<dbReference type="GO" id="GO:0043001">
    <property type="term" value="P:Golgi to plasma membrane protein transport"/>
    <property type="evidence" value="ECO:0007669"/>
    <property type="project" value="TreeGrafter"/>
</dbReference>
<dbReference type="InterPro" id="IPR019185">
    <property type="entry name" value="Integral_membrane_SYS1-rel"/>
</dbReference>
<dbReference type="GO" id="GO:0005802">
    <property type="term" value="C:trans-Golgi network"/>
    <property type="evidence" value="ECO:0007669"/>
    <property type="project" value="TreeGrafter"/>
</dbReference>